<dbReference type="Proteomes" id="UP000578449">
    <property type="component" value="Unassembled WGS sequence"/>
</dbReference>
<keyword evidence="6" id="KW-0411">Iron-sulfur</keyword>
<dbReference type="GO" id="GO:0043818">
    <property type="term" value="F:precorrin-3B synthase activity"/>
    <property type="evidence" value="ECO:0007669"/>
    <property type="project" value="UniProtKB-EC"/>
</dbReference>
<evidence type="ECO:0000259" key="7">
    <source>
        <dbReference type="Pfam" id="PF03460"/>
    </source>
</evidence>
<dbReference type="SUPFAM" id="SSF56014">
    <property type="entry name" value="Nitrite and sulphite reductase 4Fe-4S domain-like"/>
    <property type="match status" value="2"/>
</dbReference>
<name>A0A840PK49_9ACTN</name>
<dbReference type="Pfam" id="PF03460">
    <property type="entry name" value="NIR_SIR_ferr"/>
    <property type="match status" value="1"/>
</dbReference>
<organism evidence="8 9">
    <name type="scientific">Thermocatellispora tengchongensis</name>
    <dbReference type="NCBI Taxonomy" id="1073253"/>
    <lineage>
        <taxon>Bacteria</taxon>
        <taxon>Bacillati</taxon>
        <taxon>Actinomycetota</taxon>
        <taxon>Actinomycetes</taxon>
        <taxon>Streptosporangiales</taxon>
        <taxon>Streptosporangiaceae</taxon>
        <taxon>Thermocatellispora</taxon>
    </lineage>
</organism>
<feature type="domain" description="Nitrite/Sulfite reductase ferredoxin-like" evidence="7">
    <location>
        <begin position="2"/>
        <end position="39"/>
    </location>
</feature>
<evidence type="ECO:0000256" key="5">
    <source>
        <dbReference type="ARBA" id="ARBA00023004"/>
    </source>
</evidence>
<sequence length="395" mass="40017">MLTAAQLREVAAAARELGSGVIELTSRANLQVRGLSGGQALAARMAAAGLLPSATHERVRNIVAAPLSGRVPGSLLDVRPLVRALDRGLCARPAVADLPGRFLFALDDGTGAVTSLGADVTLVPAAPGEVRVLMGTPALAALAALSALSAPAAEAVGVMLAVAEAFLAEREAQGSGAWRIEELQDGPARIAARLHAHPHVHAHMHAHVVAGASEPGAPAAGFDAGGDGDRRAAERRVLCGLVAQDGGGRYAVAALAPLGRLSAAQAEVAAGLGGEVVITPWRGIVVPDLDGPEAARRALDALAAAGLVTDPASPYTGLTACTGRPGCAKARADVRADAARFAALSARRGEVIHWSGCERRCGRPRDTTVDVVAEAAGYRVTGAASGAIERLVRRL</sequence>
<proteinExistence type="predicted"/>
<dbReference type="EMBL" id="JACHGN010000014">
    <property type="protein sequence ID" value="MBB5136425.1"/>
    <property type="molecule type" value="Genomic_DNA"/>
</dbReference>
<evidence type="ECO:0000256" key="4">
    <source>
        <dbReference type="ARBA" id="ARBA00023002"/>
    </source>
</evidence>
<dbReference type="InterPro" id="IPR005117">
    <property type="entry name" value="NiRdtase/SiRdtase_haem-b_fer"/>
</dbReference>
<dbReference type="InterPro" id="IPR036136">
    <property type="entry name" value="Nit/Sulf_reduc_fer-like_dom_sf"/>
</dbReference>
<evidence type="ECO:0000256" key="6">
    <source>
        <dbReference type="ARBA" id="ARBA00023014"/>
    </source>
</evidence>
<gene>
    <name evidence="8" type="ORF">HNP84_006172</name>
</gene>
<keyword evidence="4 8" id="KW-0560">Oxidoreductase</keyword>
<keyword evidence="2" id="KW-0349">Heme</keyword>
<dbReference type="Gene3D" id="3.30.413.10">
    <property type="entry name" value="Sulfite Reductase Hemoprotein, domain 1"/>
    <property type="match status" value="2"/>
</dbReference>
<accession>A0A840PK49</accession>
<protein>
    <submittedName>
        <fullName evidence="8">Precorrin-3B synthase</fullName>
        <ecNumber evidence="8">1.14.13.83</ecNumber>
    </submittedName>
</protein>
<dbReference type="InterPro" id="IPR051329">
    <property type="entry name" value="NIR_SIR_4Fe-4S"/>
</dbReference>
<dbReference type="PANTHER" id="PTHR32439">
    <property type="entry name" value="FERREDOXIN--NITRITE REDUCTASE, CHLOROPLASTIC"/>
    <property type="match status" value="1"/>
</dbReference>
<keyword evidence="9" id="KW-1185">Reference proteome</keyword>
<keyword evidence="5" id="KW-0408">Iron</keyword>
<dbReference type="GO" id="GO:0046872">
    <property type="term" value="F:metal ion binding"/>
    <property type="evidence" value="ECO:0007669"/>
    <property type="project" value="UniProtKB-KW"/>
</dbReference>
<dbReference type="InterPro" id="IPR045854">
    <property type="entry name" value="NO2/SO3_Rdtase_4Fe4S_sf"/>
</dbReference>
<dbReference type="AlphaFoldDB" id="A0A840PK49"/>
<dbReference type="GO" id="GO:0051539">
    <property type="term" value="F:4 iron, 4 sulfur cluster binding"/>
    <property type="evidence" value="ECO:0007669"/>
    <property type="project" value="UniProtKB-KW"/>
</dbReference>
<evidence type="ECO:0000256" key="1">
    <source>
        <dbReference type="ARBA" id="ARBA00022485"/>
    </source>
</evidence>
<dbReference type="PANTHER" id="PTHR32439:SF9">
    <property type="entry name" value="BLR3264 PROTEIN"/>
    <property type="match status" value="1"/>
</dbReference>
<evidence type="ECO:0000256" key="3">
    <source>
        <dbReference type="ARBA" id="ARBA00022723"/>
    </source>
</evidence>
<dbReference type="Gene3D" id="3.90.480.10">
    <property type="entry name" value="Sulfite Reductase Hemoprotein,Domain 2"/>
    <property type="match status" value="1"/>
</dbReference>
<evidence type="ECO:0000313" key="8">
    <source>
        <dbReference type="EMBL" id="MBB5136425.1"/>
    </source>
</evidence>
<dbReference type="SUPFAM" id="SSF55124">
    <property type="entry name" value="Nitrite/Sulfite reductase N-terminal domain-like"/>
    <property type="match status" value="2"/>
</dbReference>
<evidence type="ECO:0000256" key="2">
    <source>
        <dbReference type="ARBA" id="ARBA00022617"/>
    </source>
</evidence>
<keyword evidence="1" id="KW-0004">4Fe-4S</keyword>
<evidence type="ECO:0000313" key="9">
    <source>
        <dbReference type="Proteomes" id="UP000578449"/>
    </source>
</evidence>
<keyword evidence="3" id="KW-0479">Metal-binding</keyword>
<comment type="caution">
    <text evidence="8">The sequence shown here is derived from an EMBL/GenBank/DDBJ whole genome shotgun (WGS) entry which is preliminary data.</text>
</comment>
<reference evidence="8 9" key="1">
    <citation type="submission" date="2020-08" db="EMBL/GenBank/DDBJ databases">
        <title>Genomic Encyclopedia of Type Strains, Phase IV (KMG-IV): sequencing the most valuable type-strain genomes for metagenomic binning, comparative biology and taxonomic classification.</title>
        <authorList>
            <person name="Goeker M."/>
        </authorList>
    </citation>
    <scope>NUCLEOTIDE SEQUENCE [LARGE SCALE GENOMIC DNA]</scope>
    <source>
        <strain evidence="8 9">DSM 45615</strain>
    </source>
</reference>
<dbReference type="EC" id="1.14.13.83" evidence="8"/>